<evidence type="ECO:0000313" key="3">
    <source>
        <dbReference type="Proteomes" id="UP001630127"/>
    </source>
</evidence>
<evidence type="ECO:0000313" key="2">
    <source>
        <dbReference type="EMBL" id="KAL3503542.1"/>
    </source>
</evidence>
<dbReference type="AlphaFoldDB" id="A0ABD2YAT1"/>
<protein>
    <submittedName>
        <fullName evidence="2">Uncharacterized protein</fullName>
    </submittedName>
</protein>
<comment type="caution">
    <text evidence="2">The sequence shown here is derived from an EMBL/GenBank/DDBJ whole genome shotgun (WGS) entry which is preliminary data.</text>
</comment>
<feature type="chain" id="PRO_5044799736" evidence="1">
    <location>
        <begin position="38"/>
        <end position="154"/>
    </location>
</feature>
<dbReference type="EMBL" id="JBJUIK010000015">
    <property type="protein sequence ID" value="KAL3503542.1"/>
    <property type="molecule type" value="Genomic_DNA"/>
</dbReference>
<accession>A0ABD2YAT1</accession>
<gene>
    <name evidence="2" type="ORF">ACH5RR_037991</name>
</gene>
<dbReference type="Proteomes" id="UP001630127">
    <property type="component" value="Unassembled WGS sequence"/>
</dbReference>
<keyword evidence="1" id="KW-0732">Signal</keyword>
<proteinExistence type="predicted"/>
<keyword evidence="3" id="KW-1185">Reference proteome</keyword>
<name>A0ABD2YAT1_9GENT</name>
<evidence type="ECO:0000256" key="1">
    <source>
        <dbReference type="SAM" id="SignalP"/>
    </source>
</evidence>
<reference evidence="2 3" key="1">
    <citation type="submission" date="2024-11" db="EMBL/GenBank/DDBJ databases">
        <title>A near-complete genome assembly of Cinchona calisaya.</title>
        <authorList>
            <person name="Lian D.C."/>
            <person name="Zhao X.W."/>
            <person name="Wei L."/>
        </authorList>
    </citation>
    <scope>NUCLEOTIDE SEQUENCE [LARGE SCALE GENOMIC DNA]</scope>
    <source>
        <tissue evidence="2">Nenye</tissue>
    </source>
</reference>
<sequence>MELVFVGVTASANSSRDRIQAFLIELCFLLLTSSSGADLCITYPGYCRRNFNAAGMEGLEDLLQNFSLSSKELGGANPGQEDIRKVILNCQRSLIGKVIGGKMVNYVGMKNFVNQEGNEEFNAEMLEINQANNREEKGKDSCLELDIIGGLAIP</sequence>
<organism evidence="2 3">
    <name type="scientific">Cinchona calisaya</name>
    <dbReference type="NCBI Taxonomy" id="153742"/>
    <lineage>
        <taxon>Eukaryota</taxon>
        <taxon>Viridiplantae</taxon>
        <taxon>Streptophyta</taxon>
        <taxon>Embryophyta</taxon>
        <taxon>Tracheophyta</taxon>
        <taxon>Spermatophyta</taxon>
        <taxon>Magnoliopsida</taxon>
        <taxon>eudicotyledons</taxon>
        <taxon>Gunneridae</taxon>
        <taxon>Pentapetalae</taxon>
        <taxon>asterids</taxon>
        <taxon>lamiids</taxon>
        <taxon>Gentianales</taxon>
        <taxon>Rubiaceae</taxon>
        <taxon>Cinchonoideae</taxon>
        <taxon>Cinchoneae</taxon>
        <taxon>Cinchona</taxon>
    </lineage>
</organism>
<feature type="signal peptide" evidence="1">
    <location>
        <begin position="1"/>
        <end position="37"/>
    </location>
</feature>